<dbReference type="OrthoDB" id="269876at2759"/>
<evidence type="ECO:0000256" key="1">
    <source>
        <dbReference type="SAM" id="MobiDB-lite"/>
    </source>
</evidence>
<keyword evidence="3" id="KW-1185">Reference proteome</keyword>
<sequence length="720" mass="81317">MWALAQLEEQLNDLDALNRASAKAIDSFAETSSAISVRANEIIRDVKPWDVAQENITLTIEEMAKAARCYHPPPILPSVLSGKESSWEAIARCMDYLVYADDYLASHPPNYYGTEIEARTGMQLQQIVRISEDFVKSAFINAVQRSKVSHPGAGAGGSTGQAGGSLSVATRMDSALTAPTANRLIRNETALQGVDQIVQRLGENFNRTDILRKDVRKLLEEKLVRAVQAQFDGAYRDEETGRGPLTSRSSLLPVLKHYQHGDHRLLRISESARELVTDACACLQRYVLTPLEDDYAVADIPSELATVVFDLVYRRAIKVIQLDTSFFADPTKLFVDSRGQGIGLFSTPRYFRDYIFIGLDFMEEFWKWKMLSKSIPGENRDFIDHVDDSVDNFIYRIRELLDGYVNAKGALEKESLKEYARSMRRTEWFPSVDCTVHESTTNVLYFHKTLLTSFYGSLRIVLYGSVIGANADYESCQEVEDYITRGVMGAVDDLHVLAEAAAELQQEALAKRNHHTKSDSLNLLTSDVRLSVDIFMINNLCFLEDNYRREACFTTRLAAAEPPAKSSREGANAHKGAAAPPPPDPPLSQLFDMLNSERERYVEAFGASWHKCFPSITGHSELLSIEPNSTTELRKSQRMAVKQWHRRVNDALLRKIYYCKAEAMMDAKSRTQLFEVSVAAVRDEFERMEALLSGRTWSSQPQKWMSFTPTEWEDQIRQAL</sequence>
<dbReference type="EMBL" id="CP029534">
    <property type="protein sequence ID" value="AYU83315.1"/>
    <property type="molecule type" value="Genomic_DNA"/>
</dbReference>
<dbReference type="SUPFAM" id="SSF74788">
    <property type="entry name" value="Cullin repeat-like"/>
    <property type="match status" value="1"/>
</dbReference>
<dbReference type="InterPro" id="IPR016159">
    <property type="entry name" value="Cullin_repeat-like_dom_sf"/>
</dbReference>
<proteinExistence type="predicted"/>
<evidence type="ECO:0000313" key="3">
    <source>
        <dbReference type="Proteomes" id="UP000274082"/>
    </source>
</evidence>
<dbReference type="Proteomes" id="UP000274082">
    <property type="component" value="Chromosome 35"/>
</dbReference>
<evidence type="ECO:0000313" key="2">
    <source>
        <dbReference type="EMBL" id="AYU83315.1"/>
    </source>
</evidence>
<dbReference type="VEuPathDB" id="TriTrypDB:LDHU3_35.6780"/>
<organism evidence="2 3">
    <name type="scientific">Leishmania donovani</name>
    <dbReference type="NCBI Taxonomy" id="5661"/>
    <lineage>
        <taxon>Eukaryota</taxon>
        <taxon>Discoba</taxon>
        <taxon>Euglenozoa</taxon>
        <taxon>Kinetoplastea</taxon>
        <taxon>Metakinetoplastina</taxon>
        <taxon>Trypanosomatida</taxon>
        <taxon>Trypanosomatidae</taxon>
        <taxon>Leishmaniinae</taxon>
        <taxon>Leishmania</taxon>
    </lineage>
</organism>
<feature type="region of interest" description="Disordered" evidence="1">
    <location>
        <begin position="563"/>
        <end position="589"/>
    </location>
</feature>
<dbReference type="VEuPathDB" id="TriTrypDB:LdCL_350056600"/>
<dbReference type="VEuPathDB" id="TriTrypDB:LdBPK_355090.1"/>
<name>A0A3Q8IIV4_LEIDO</name>
<gene>
    <name evidence="2" type="ORF">LdCL_350056600</name>
</gene>
<dbReference type="AlphaFoldDB" id="A0A3Q8IIV4"/>
<protein>
    <submittedName>
        <fullName evidence="2">Uncharacterized protein</fullName>
    </submittedName>
</protein>
<reference evidence="2 3" key="1">
    <citation type="journal article" date="2018" name="Sci. Rep.">
        <title>A complete Leishmania donovani reference genome identifies novel genetic variations associated with virulence.</title>
        <authorList>
            <person name="Lypaczewski P."/>
            <person name="Hoshizaki J."/>
            <person name="Zhang W.-W."/>
            <person name="McCall L.-I."/>
            <person name="Torcivia-Rodriguez J."/>
            <person name="Simonyan V."/>
            <person name="Kaur A."/>
            <person name="Dewar K."/>
            <person name="Matlashewski G."/>
        </authorList>
    </citation>
    <scope>NUCLEOTIDE SEQUENCE [LARGE SCALE GENOMIC DNA]</scope>
    <source>
        <strain evidence="2 3">LdCL</strain>
    </source>
</reference>
<accession>A0A3Q8IIV4</accession>